<keyword evidence="5 8" id="KW-0067">ATP-binding</keyword>
<feature type="domain" description="AAA+ ATPase" evidence="12">
    <location>
        <begin position="137"/>
        <end position="267"/>
    </location>
</feature>
<dbReference type="GO" id="GO:0008289">
    <property type="term" value="F:lipid binding"/>
    <property type="evidence" value="ECO:0007669"/>
    <property type="project" value="UniProtKB-KW"/>
</dbReference>
<dbReference type="InterPro" id="IPR001957">
    <property type="entry name" value="Chromosome_initiator_DnaA"/>
</dbReference>
<dbReference type="Gene3D" id="1.10.8.60">
    <property type="match status" value="1"/>
</dbReference>
<dbReference type="Gene3D" id="1.10.1750.10">
    <property type="match status" value="1"/>
</dbReference>
<dbReference type="GO" id="GO:0005737">
    <property type="term" value="C:cytoplasm"/>
    <property type="evidence" value="ECO:0007669"/>
    <property type="project" value="UniProtKB-SubCell"/>
</dbReference>
<comment type="domain">
    <text evidence="8">Domain I is involved in oligomerization and binding regulators, domain II is flexibile and of varying length in different bacteria, domain III forms the AAA+ region, while domain IV binds dsDNA.</text>
</comment>
<dbReference type="SMART" id="SM00760">
    <property type="entry name" value="Bac_DnaA_C"/>
    <property type="match status" value="1"/>
</dbReference>
<dbReference type="PANTHER" id="PTHR30050:SF2">
    <property type="entry name" value="CHROMOSOMAL REPLICATION INITIATOR PROTEIN DNAA"/>
    <property type="match status" value="1"/>
</dbReference>
<feature type="binding site" evidence="8">
    <location>
        <position position="151"/>
    </location>
    <ligand>
        <name>ATP</name>
        <dbReference type="ChEBI" id="CHEBI:30616"/>
    </ligand>
</feature>
<dbReference type="Gene3D" id="3.40.50.300">
    <property type="entry name" value="P-loop containing nucleotide triphosphate hydrolases"/>
    <property type="match status" value="1"/>
</dbReference>
<evidence type="ECO:0000256" key="10">
    <source>
        <dbReference type="RuleBase" id="RU000577"/>
    </source>
</evidence>
<sequence>MSVVEDIWTRVLARIKGLDEHAYSSWLAKTEALKLNDTVLFVRVPHEFVADLIQEKYLSVINRAIRDVLGRDLDIRFLSDGSSQPPEKSTVHPHVAVAHKNECQLSERYTFQSFVVGSGNRFAHAAARAVAEAPARVYNPLFIHGAAGLGKTHLTQAIGNYVRRTRPGFRILFTPTENFMNEMISAIQNQTTIAFKKRYREKELLLIDDVHFLANKEGLQEEIFHTFNTLYDAGKQIVMTSDRAPKDIPTLQERLISRFHWGLVVDLQPPDLETRIAILRKKMEMDGWILPEDVVYYIASQVKSNIRQLEGCLIRLLAYSSCNNVDVTLDVAKEELKDMIEQGPHLTVDQIVKAVAAHFGISEEAIRGRRRLAAVALPRQIAMYLVRELTDYSLKHIGAAFGKDHSTVIHGCNKIEALIRESPESRDAVEKISKGLCG</sequence>
<feature type="region of interest" description="Domain III, AAA+ region" evidence="8">
    <location>
        <begin position="104"/>
        <end position="320"/>
    </location>
</feature>
<dbReference type="CDD" id="cd06571">
    <property type="entry name" value="Bac_DnaA_C"/>
    <property type="match status" value="1"/>
</dbReference>
<feature type="binding site" evidence="8">
    <location>
        <position position="150"/>
    </location>
    <ligand>
        <name>ATP</name>
        <dbReference type="ChEBI" id="CHEBI:30616"/>
    </ligand>
</feature>
<dbReference type="InterPro" id="IPR013317">
    <property type="entry name" value="DnaA_dom"/>
</dbReference>
<dbReference type="InterPro" id="IPR038454">
    <property type="entry name" value="DnaA_N_sf"/>
</dbReference>
<proteinExistence type="inferred from homology"/>
<dbReference type="Pfam" id="PF08299">
    <property type="entry name" value="Bac_DnaA_C"/>
    <property type="match status" value="1"/>
</dbReference>
<dbReference type="PATRIC" id="fig|1703771.3.peg.1471"/>
<comment type="subunit">
    <text evidence="8">Oligomerizes as a right-handed, spiral filament on DNA at oriC.</text>
</comment>
<evidence type="ECO:0000256" key="2">
    <source>
        <dbReference type="ARBA" id="ARBA00022490"/>
    </source>
</evidence>
<dbReference type="FunFam" id="3.40.50.300:FF:000668">
    <property type="entry name" value="Chromosomal replication initiator protein DnaA"/>
    <property type="match status" value="1"/>
</dbReference>
<keyword evidence="3 8" id="KW-0235">DNA replication</keyword>
<accession>A0A0S7WDV9</accession>
<dbReference type="Pfam" id="PF00308">
    <property type="entry name" value="Bac_DnaA"/>
    <property type="match status" value="1"/>
</dbReference>
<keyword evidence="4 8" id="KW-0547">Nucleotide-binding</keyword>
<evidence type="ECO:0000256" key="7">
    <source>
        <dbReference type="ARBA" id="ARBA00023125"/>
    </source>
</evidence>
<dbReference type="CDD" id="cd00009">
    <property type="entry name" value="AAA"/>
    <property type="match status" value="1"/>
</dbReference>
<feature type="binding site" evidence="8">
    <location>
        <position position="148"/>
    </location>
    <ligand>
        <name>ATP</name>
        <dbReference type="ChEBI" id="CHEBI:30616"/>
    </ligand>
</feature>
<feature type="region of interest" description="Domain I, interacts with DnaA modulators" evidence="8">
    <location>
        <begin position="1"/>
        <end position="83"/>
    </location>
</feature>
<evidence type="ECO:0000259" key="13">
    <source>
        <dbReference type="SMART" id="SM00760"/>
    </source>
</evidence>
<dbReference type="Gene3D" id="3.30.300.180">
    <property type="match status" value="1"/>
</dbReference>
<keyword evidence="7 8" id="KW-0238">DNA-binding</keyword>
<reference evidence="14 15" key="1">
    <citation type="journal article" date="2015" name="Microbiome">
        <title>Genomic resolution of linkages in carbon, nitrogen, and sulfur cycling among widespread estuary sediment bacteria.</title>
        <authorList>
            <person name="Baker B.J."/>
            <person name="Lazar C.S."/>
            <person name="Teske A.P."/>
            <person name="Dick G.J."/>
        </authorList>
    </citation>
    <scope>NUCLEOTIDE SEQUENCE [LARGE SCALE GENOMIC DNA]</scope>
    <source>
        <strain evidence="14">DG_26</strain>
    </source>
</reference>
<comment type="caution">
    <text evidence="14">The sequence shown here is derived from an EMBL/GenBank/DDBJ whole genome shotgun (WGS) entry which is preliminary data.</text>
</comment>
<comment type="caution">
    <text evidence="8">Lacks conserved residue(s) required for the propagation of feature annotation.</text>
</comment>
<evidence type="ECO:0000256" key="5">
    <source>
        <dbReference type="ARBA" id="ARBA00022840"/>
    </source>
</evidence>
<evidence type="ECO:0000256" key="4">
    <source>
        <dbReference type="ARBA" id="ARBA00022741"/>
    </source>
</evidence>
<protein>
    <recommendedName>
        <fullName evidence="8 9">Chromosomal replication initiator protein DnaA</fullName>
    </recommendedName>
</protein>
<feature type="domain" description="Chromosomal replication initiator DnaA C-terminal" evidence="13">
    <location>
        <begin position="347"/>
        <end position="415"/>
    </location>
</feature>
<evidence type="ECO:0000313" key="14">
    <source>
        <dbReference type="EMBL" id="KPJ48331.1"/>
    </source>
</evidence>
<dbReference type="InterPro" id="IPR027417">
    <property type="entry name" value="P-loop_NTPase"/>
</dbReference>
<keyword evidence="6 8" id="KW-0446">Lipid-binding</keyword>
<dbReference type="InterPro" id="IPR020591">
    <property type="entry name" value="Chromosome_initiator_DnaA-like"/>
</dbReference>
<dbReference type="GO" id="GO:0006270">
    <property type="term" value="P:DNA replication initiation"/>
    <property type="evidence" value="ECO:0007669"/>
    <property type="project" value="UniProtKB-UniRule"/>
</dbReference>
<evidence type="ECO:0000256" key="6">
    <source>
        <dbReference type="ARBA" id="ARBA00023121"/>
    </source>
</evidence>
<dbReference type="SMART" id="SM00382">
    <property type="entry name" value="AAA"/>
    <property type="match status" value="1"/>
</dbReference>
<evidence type="ECO:0000256" key="9">
    <source>
        <dbReference type="NCBIfam" id="TIGR00362"/>
    </source>
</evidence>
<dbReference type="Proteomes" id="UP000051124">
    <property type="component" value="Unassembled WGS sequence"/>
</dbReference>
<dbReference type="SUPFAM" id="SSF52540">
    <property type="entry name" value="P-loop containing nucleoside triphosphate hydrolases"/>
    <property type="match status" value="1"/>
</dbReference>
<dbReference type="NCBIfam" id="TIGR00362">
    <property type="entry name" value="DnaA"/>
    <property type="match status" value="1"/>
</dbReference>
<dbReference type="PRINTS" id="PR00051">
    <property type="entry name" value="DNAA"/>
</dbReference>
<dbReference type="FunFam" id="1.10.8.60:FF:000003">
    <property type="entry name" value="Chromosomal replication initiator protein DnaA"/>
    <property type="match status" value="1"/>
</dbReference>
<evidence type="ECO:0000256" key="1">
    <source>
        <dbReference type="ARBA" id="ARBA00006583"/>
    </source>
</evidence>
<dbReference type="Pfam" id="PF11638">
    <property type="entry name" value="DnaA_N"/>
    <property type="match status" value="1"/>
</dbReference>
<keyword evidence="2 8" id="KW-0963">Cytoplasm</keyword>
<dbReference type="GO" id="GO:0006275">
    <property type="term" value="P:regulation of DNA replication"/>
    <property type="evidence" value="ECO:0007669"/>
    <property type="project" value="UniProtKB-UniRule"/>
</dbReference>
<feature type="region of interest" description="Domain IV, binds dsDNA" evidence="8">
    <location>
        <begin position="321"/>
        <end position="438"/>
    </location>
</feature>
<dbReference type="AlphaFoldDB" id="A0A0S7WDV9"/>
<feature type="binding site" evidence="8">
    <location>
        <position position="152"/>
    </location>
    <ligand>
        <name>ATP</name>
        <dbReference type="ChEBI" id="CHEBI:30616"/>
    </ligand>
</feature>
<dbReference type="GO" id="GO:0005886">
    <property type="term" value="C:plasma membrane"/>
    <property type="evidence" value="ECO:0007669"/>
    <property type="project" value="TreeGrafter"/>
</dbReference>
<dbReference type="InterPro" id="IPR003593">
    <property type="entry name" value="AAA+_ATPase"/>
</dbReference>
<dbReference type="InterPro" id="IPR018312">
    <property type="entry name" value="Chromosome_initiator_DnaA_CS"/>
</dbReference>
<gene>
    <name evidence="8" type="primary">dnaA</name>
    <name evidence="14" type="ORF">AMJ40_07685</name>
</gene>
<comment type="function">
    <text evidence="8 10">Plays an essential role in the initiation and regulation of chromosomal replication. ATP-DnaA binds to the origin of replication (oriC) to initiate formation of the DNA replication initiation complex once per cell cycle. Binds the DnaA box (a 9 base pair repeat at the origin) and separates the double-stranded (ds)DNA. Forms a right-handed helical filament on oriC DNA; dsDNA binds to the exterior of the filament while single-stranded (ss)DNA is stabiized in the filament's interior. The ATP-DnaA-oriC complex binds and stabilizes one strand of the AT-rich DNA unwinding element (DUE), permitting loading of DNA polymerase. After initiation quickly degrades to an ADP-DnaA complex that is not apt for DNA replication. Binds acidic phospholipids.</text>
</comment>
<comment type="similarity">
    <text evidence="1 8 11">Belongs to the DnaA family.</text>
</comment>
<dbReference type="InterPro" id="IPR013159">
    <property type="entry name" value="DnaA_C"/>
</dbReference>
<dbReference type="GO" id="GO:0005524">
    <property type="term" value="F:ATP binding"/>
    <property type="evidence" value="ECO:0007669"/>
    <property type="project" value="UniProtKB-UniRule"/>
</dbReference>
<organism evidence="14 15">
    <name type="scientific">candidate division TA06 bacterium DG_26</name>
    <dbReference type="NCBI Taxonomy" id="1703771"/>
    <lineage>
        <taxon>Bacteria</taxon>
        <taxon>Bacteria division TA06</taxon>
    </lineage>
</organism>
<dbReference type="PROSITE" id="PS01008">
    <property type="entry name" value="DNAA"/>
    <property type="match status" value="1"/>
</dbReference>
<dbReference type="EMBL" id="LIZT01000125">
    <property type="protein sequence ID" value="KPJ48331.1"/>
    <property type="molecule type" value="Genomic_DNA"/>
</dbReference>
<dbReference type="GO" id="GO:0003688">
    <property type="term" value="F:DNA replication origin binding"/>
    <property type="evidence" value="ECO:0007669"/>
    <property type="project" value="UniProtKB-UniRule"/>
</dbReference>
<evidence type="ECO:0000256" key="8">
    <source>
        <dbReference type="HAMAP-Rule" id="MF_00377"/>
    </source>
</evidence>
<name>A0A0S7WDV9_UNCT6</name>
<dbReference type="PANTHER" id="PTHR30050">
    <property type="entry name" value="CHROMOSOMAL REPLICATION INITIATOR PROTEIN DNAA"/>
    <property type="match status" value="1"/>
</dbReference>
<dbReference type="InterPro" id="IPR024633">
    <property type="entry name" value="DnaA_N_dom"/>
</dbReference>
<dbReference type="SUPFAM" id="SSF48295">
    <property type="entry name" value="TrpR-like"/>
    <property type="match status" value="1"/>
</dbReference>
<evidence type="ECO:0000256" key="11">
    <source>
        <dbReference type="RuleBase" id="RU004227"/>
    </source>
</evidence>
<evidence type="ECO:0000313" key="15">
    <source>
        <dbReference type="Proteomes" id="UP000051124"/>
    </source>
</evidence>
<dbReference type="HAMAP" id="MF_00377">
    <property type="entry name" value="DnaA_bact"/>
    <property type="match status" value="1"/>
</dbReference>
<comment type="subcellular location">
    <subcellularLocation>
        <location evidence="8">Cytoplasm</location>
    </subcellularLocation>
</comment>
<dbReference type="InterPro" id="IPR010921">
    <property type="entry name" value="Trp_repressor/repl_initiator"/>
</dbReference>
<evidence type="ECO:0000256" key="3">
    <source>
        <dbReference type="ARBA" id="ARBA00022705"/>
    </source>
</evidence>
<evidence type="ECO:0000259" key="12">
    <source>
        <dbReference type="SMART" id="SM00382"/>
    </source>
</evidence>